<dbReference type="Proteomes" id="UP000325273">
    <property type="component" value="Unassembled WGS sequence"/>
</dbReference>
<organism evidence="3 4">
    <name type="scientific">Paraburkholderia panacisoli</name>
    <dbReference type="NCBI Taxonomy" id="2603818"/>
    <lineage>
        <taxon>Bacteria</taxon>
        <taxon>Pseudomonadati</taxon>
        <taxon>Pseudomonadota</taxon>
        <taxon>Betaproteobacteria</taxon>
        <taxon>Burkholderiales</taxon>
        <taxon>Burkholderiaceae</taxon>
        <taxon>Paraburkholderia</taxon>
    </lineage>
</organism>
<dbReference type="EMBL" id="VTUZ01000030">
    <property type="protein sequence ID" value="KAA1004122.1"/>
    <property type="molecule type" value="Genomic_DNA"/>
</dbReference>
<feature type="domain" description="AB hydrolase-1" evidence="2">
    <location>
        <begin position="29"/>
        <end position="277"/>
    </location>
</feature>
<dbReference type="GO" id="GO:0004301">
    <property type="term" value="F:epoxide hydrolase activity"/>
    <property type="evidence" value="ECO:0007669"/>
    <property type="project" value="TreeGrafter"/>
</dbReference>
<evidence type="ECO:0000259" key="2">
    <source>
        <dbReference type="Pfam" id="PF00561"/>
    </source>
</evidence>
<keyword evidence="1 3" id="KW-0378">Hydrolase</keyword>
<dbReference type="AlphaFoldDB" id="A0A5B0GLE9"/>
<dbReference type="InterPro" id="IPR029058">
    <property type="entry name" value="AB_hydrolase_fold"/>
</dbReference>
<gene>
    <name evidence="3" type="ORF">FVF58_33860</name>
</gene>
<evidence type="ECO:0000313" key="4">
    <source>
        <dbReference type="Proteomes" id="UP000325273"/>
    </source>
</evidence>
<comment type="caution">
    <text evidence="3">The sequence shown here is derived from an EMBL/GenBank/DDBJ whole genome shotgun (WGS) entry which is preliminary data.</text>
</comment>
<dbReference type="GO" id="GO:0018786">
    <property type="term" value="F:haloalkane dehalogenase activity"/>
    <property type="evidence" value="ECO:0007669"/>
    <property type="project" value="UniProtKB-EC"/>
</dbReference>
<dbReference type="EC" id="3.8.1.5" evidence="3"/>
<proteinExistence type="predicted"/>
<evidence type="ECO:0000313" key="3">
    <source>
        <dbReference type="EMBL" id="KAA1004122.1"/>
    </source>
</evidence>
<dbReference type="InterPro" id="IPR000073">
    <property type="entry name" value="AB_hydrolase_1"/>
</dbReference>
<protein>
    <submittedName>
        <fullName evidence="3">Haloalkane dehalogenase</fullName>
        <ecNumber evidence="3">3.8.1.5</ecNumber>
    </submittedName>
</protein>
<sequence>MFSTDEQPKRFSEVHGKKMAYVDEGDGRPVVFLHGNPTSSYIWRNVIPHVAPYARCIAPDLIGMGDSEKLEEGDANRYSFVQHRRFLDAFLESIDVTRDVVLVVQDWGAALGMDWARRHARDVRGIAYLEAMVRTRTLDEMDPIVRSTFERLRSSKGEEMVLRDNIFIEKLLPARTIRELSEVEMNVYRRPYLRAGEDRLPTLTFPREIPIDGKPEQVAKIVDDFSRWMAETDVPKLFINGDPGGILVGDMRELCRTWKNQEEVTVKGSHFLQEDSPHEIGVAVAEWLRKLA</sequence>
<dbReference type="PANTHER" id="PTHR42977">
    <property type="entry name" value="HYDROLASE-RELATED"/>
    <property type="match status" value="1"/>
</dbReference>
<dbReference type="PANTHER" id="PTHR42977:SF3">
    <property type="entry name" value="AB HYDROLASE-1 DOMAIN-CONTAINING PROTEIN"/>
    <property type="match status" value="1"/>
</dbReference>
<dbReference type="NCBIfam" id="NF002938">
    <property type="entry name" value="PRK03592.1"/>
    <property type="match status" value="1"/>
</dbReference>
<accession>A0A5B0GLE9</accession>
<evidence type="ECO:0000256" key="1">
    <source>
        <dbReference type="ARBA" id="ARBA00022801"/>
    </source>
</evidence>
<dbReference type="Gene3D" id="3.40.50.1820">
    <property type="entry name" value="alpha/beta hydrolase"/>
    <property type="match status" value="1"/>
</dbReference>
<reference evidence="3 4" key="1">
    <citation type="submission" date="2019-08" db="EMBL/GenBank/DDBJ databases">
        <title>Paraburkholderia sp. DCY113.</title>
        <authorList>
            <person name="Kang J."/>
        </authorList>
    </citation>
    <scope>NUCLEOTIDE SEQUENCE [LARGE SCALE GENOMIC DNA]</scope>
    <source>
        <strain evidence="3 4">DCY113</strain>
    </source>
</reference>
<dbReference type="PRINTS" id="PR00412">
    <property type="entry name" value="EPOXHYDRLASE"/>
</dbReference>
<name>A0A5B0GLE9_9BURK</name>
<dbReference type="InterPro" id="IPR000639">
    <property type="entry name" value="Epox_hydrolase-like"/>
</dbReference>
<dbReference type="SUPFAM" id="SSF53474">
    <property type="entry name" value="alpha/beta-Hydrolases"/>
    <property type="match status" value="1"/>
</dbReference>
<dbReference type="InterPro" id="IPR051340">
    <property type="entry name" value="Haloalkane_dehalogenase"/>
</dbReference>
<dbReference type="Pfam" id="PF00561">
    <property type="entry name" value="Abhydrolase_1"/>
    <property type="match status" value="1"/>
</dbReference>
<keyword evidence="4" id="KW-1185">Reference proteome</keyword>